<dbReference type="InterPro" id="IPR011009">
    <property type="entry name" value="Kinase-like_dom_sf"/>
</dbReference>
<dbReference type="GO" id="GO:0051082">
    <property type="term" value="F:unfolded protein binding"/>
    <property type="evidence" value="ECO:0007669"/>
    <property type="project" value="TreeGrafter"/>
</dbReference>
<evidence type="ECO:0000259" key="2">
    <source>
        <dbReference type="PROSITE" id="PS50011"/>
    </source>
</evidence>
<dbReference type="PANTHER" id="PTHR13954:SF6">
    <property type="entry name" value="NON-SPECIFIC SERINE_THREONINE PROTEIN KINASE"/>
    <property type="match status" value="1"/>
</dbReference>
<dbReference type="SUPFAM" id="SSF56112">
    <property type="entry name" value="Protein kinase-like (PK-like)"/>
    <property type="match status" value="1"/>
</dbReference>
<feature type="compositionally biased region" description="Polar residues" evidence="1">
    <location>
        <begin position="126"/>
        <end position="135"/>
    </location>
</feature>
<feature type="compositionally biased region" description="Low complexity" evidence="1">
    <location>
        <begin position="590"/>
        <end position="602"/>
    </location>
</feature>
<dbReference type="GO" id="GO:0005524">
    <property type="term" value="F:ATP binding"/>
    <property type="evidence" value="ECO:0007669"/>
    <property type="project" value="InterPro"/>
</dbReference>
<proteinExistence type="predicted"/>
<feature type="domain" description="Protein kinase" evidence="2">
    <location>
        <begin position="264"/>
        <end position="562"/>
    </location>
</feature>
<feature type="compositionally biased region" description="Polar residues" evidence="1">
    <location>
        <begin position="78"/>
        <end position="91"/>
    </location>
</feature>
<keyword evidence="3" id="KW-0808">Transferase</keyword>
<name>A0A6A5ZS33_9PLEO</name>
<dbReference type="PANTHER" id="PTHR13954">
    <property type="entry name" value="IRE1-RELATED"/>
    <property type="match status" value="1"/>
</dbReference>
<dbReference type="GO" id="GO:0070059">
    <property type="term" value="P:intrinsic apoptotic signaling pathway in response to endoplasmic reticulum stress"/>
    <property type="evidence" value="ECO:0007669"/>
    <property type="project" value="TreeGrafter"/>
</dbReference>
<sequence length="622" mass="69099">EYPRHQYHLQHTQSMVNLHDDPALHASQRTPSPSVSSVSSTTSRSATPTSLNPWSSVMASPSSSTSSNTTSSSGNSPVLTPQYTSRSTTPVAPQPVRPINRSAGFIPMSPPPVGDSFRGSDYPGSPISNFPGSPNPYRQNTLPLQLMTNGFITPAVLAQGQSLSGWFYDLSRKQGWEAQAVKRVWQWSLSNPRTALLLVLCDDVASWRSAMFWDLRDEKLPFSEAALDSVVQDWRKVLDLQWRVTAKELPLKGGHVDFTARETVPLEQLSAIKPTGSLEKSVDRVRMLGDSDERVLVRKRFVLTRSTQKVVFLKQIQDFKQLDHKNIGRLLCSYAQPSHVGIVTAAAQYSLDDYLAMPGDSNRSRLLIDWMHDLSSGLEYLHTQSISHKNIRPRKILIDGSRIFFSAFGIGNGSGTLSPTSLSSQRLDQLSAYFQDQSYIYAAPEAIVSRGKKPGRPADVFSLGCVFLSMMTVAQNQHLSHFTSHRASSSQDASFHAHLDRVGTWRLRLLAVANSGLRSGTTGSGRRQRQLRTEAEWLQIIERMIQAEPMKRTKMKKIMSYLTELGEGRVSAGRRRSLDGGGFSGQIAHTLGMTNGTNSNSNTERRPELSVFDGYFEEQGRR</sequence>
<feature type="compositionally biased region" description="Low complexity" evidence="1">
    <location>
        <begin position="26"/>
        <end position="77"/>
    </location>
</feature>
<dbReference type="InterPro" id="IPR000719">
    <property type="entry name" value="Prot_kinase_dom"/>
</dbReference>
<keyword evidence="3" id="KW-0418">Kinase</keyword>
<dbReference type="GO" id="GO:1990604">
    <property type="term" value="C:IRE1-TRAF2-ASK1 complex"/>
    <property type="evidence" value="ECO:0007669"/>
    <property type="project" value="TreeGrafter"/>
</dbReference>
<evidence type="ECO:0000256" key="1">
    <source>
        <dbReference type="SAM" id="MobiDB-lite"/>
    </source>
</evidence>
<gene>
    <name evidence="3" type="ORF">BDV96DRAFT_453471</name>
</gene>
<dbReference type="Proteomes" id="UP000799770">
    <property type="component" value="Unassembled WGS sequence"/>
</dbReference>
<dbReference type="GO" id="GO:0004674">
    <property type="term" value="F:protein serine/threonine kinase activity"/>
    <property type="evidence" value="ECO:0007669"/>
    <property type="project" value="InterPro"/>
</dbReference>
<keyword evidence="4" id="KW-1185">Reference proteome</keyword>
<dbReference type="GO" id="GO:0004521">
    <property type="term" value="F:RNA endonuclease activity"/>
    <property type="evidence" value="ECO:0007669"/>
    <property type="project" value="InterPro"/>
</dbReference>
<feature type="region of interest" description="Disordered" evidence="1">
    <location>
        <begin position="589"/>
        <end position="610"/>
    </location>
</feature>
<feature type="non-terminal residue" evidence="3">
    <location>
        <position position="622"/>
    </location>
</feature>
<dbReference type="AlphaFoldDB" id="A0A6A5ZS33"/>
<protein>
    <submittedName>
        <fullName evidence="3">Kinase-like domain-containing protein</fullName>
    </submittedName>
</protein>
<feature type="non-terminal residue" evidence="3">
    <location>
        <position position="1"/>
    </location>
</feature>
<organism evidence="3 4">
    <name type="scientific">Lophiotrema nucula</name>
    <dbReference type="NCBI Taxonomy" id="690887"/>
    <lineage>
        <taxon>Eukaryota</taxon>
        <taxon>Fungi</taxon>
        <taxon>Dikarya</taxon>
        <taxon>Ascomycota</taxon>
        <taxon>Pezizomycotina</taxon>
        <taxon>Dothideomycetes</taxon>
        <taxon>Pleosporomycetidae</taxon>
        <taxon>Pleosporales</taxon>
        <taxon>Lophiotremataceae</taxon>
        <taxon>Lophiotrema</taxon>
    </lineage>
</organism>
<dbReference type="Gene3D" id="1.10.510.10">
    <property type="entry name" value="Transferase(Phosphotransferase) domain 1"/>
    <property type="match status" value="1"/>
</dbReference>
<evidence type="ECO:0000313" key="4">
    <source>
        <dbReference type="Proteomes" id="UP000799770"/>
    </source>
</evidence>
<dbReference type="EMBL" id="ML977311">
    <property type="protein sequence ID" value="KAF2122299.1"/>
    <property type="molecule type" value="Genomic_DNA"/>
</dbReference>
<feature type="region of interest" description="Disordered" evidence="1">
    <location>
        <begin position="23"/>
        <end position="135"/>
    </location>
</feature>
<reference evidence="3" key="1">
    <citation type="journal article" date="2020" name="Stud. Mycol.">
        <title>101 Dothideomycetes genomes: a test case for predicting lifestyles and emergence of pathogens.</title>
        <authorList>
            <person name="Haridas S."/>
            <person name="Albert R."/>
            <person name="Binder M."/>
            <person name="Bloem J."/>
            <person name="Labutti K."/>
            <person name="Salamov A."/>
            <person name="Andreopoulos B."/>
            <person name="Baker S."/>
            <person name="Barry K."/>
            <person name="Bills G."/>
            <person name="Bluhm B."/>
            <person name="Cannon C."/>
            <person name="Castanera R."/>
            <person name="Culley D."/>
            <person name="Daum C."/>
            <person name="Ezra D."/>
            <person name="Gonzalez J."/>
            <person name="Henrissat B."/>
            <person name="Kuo A."/>
            <person name="Liang C."/>
            <person name="Lipzen A."/>
            <person name="Lutzoni F."/>
            <person name="Magnuson J."/>
            <person name="Mondo S."/>
            <person name="Nolan M."/>
            <person name="Ohm R."/>
            <person name="Pangilinan J."/>
            <person name="Park H.-J."/>
            <person name="Ramirez L."/>
            <person name="Alfaro M."/>
            <person name="Sun H."/>
            <person name="Tritt A."/>
            <person name="Yoshinaga Y."/>
            <person name="Zwiers L.-H."/>
            <person name="Turgeon B."/>
            <person name="Goodwin S."/>
            <person name="Spatafora J."/>
            <person name="Crous P."/>
            <person name="Grigoriev I."/>
        </authorList>
    </citation>
    <scope>NUCLEOTIDE SEQUENCE</scope>
    <source>
        <strain evidence="3">CBS 627.86</strain>
    </source>
</reference>
<evidence type="ECO:0000313" key="3">
    <source>
        <dbReference type="EMBL" id="KAF2122299.1"/>
    </source>
</evidence>
<dbReference type="InterPro" id="IPR045133">
    <property type="entry name" value="IRE1/2-like"/>
</dbReference>
<dbReference type="PROSITE" id="PS50011">
    <property type="entry name" value="PROTEIN_KINASE_DOM"/>
    <property type="match status" value="1"/>
</dbReference>
<dbReference type="GO" id="GO:0036498">
    <property type="term" value="P:IRE1-mediated unfolded protein response"/>
    <property type="evidence" value="ECO:0007669"/>
    <property type="project" value="TreeGrafter"/>
</dbReference>
<dbReference type="OrthoDB" id="4062651at2759"/>
<accession>A0A6A5ZS33</accession>
<dbReference type="Pfam" id="PF00069">
    <property type="entry name" value="Pkinase"/>
    <property type="match status" value="1"/>
</dbReference>